<dbReference type="AlphaFoldDB" id="A0A6M3LEI5"/>
<evidence type="ECO:0000313" key="1">
    <source>
        <dbReference type="EMBL" id="QJA93190.1"/>
    </source>
</evidence>
<protein>
    <submittedName>
        <fullName evidence="1">Uncharacterized protein</fullName>
    </submittedName>
</protein>
<dbReference type="EMBL" id="MT143129">
    <property type="protein sequence ID" value="QJA93190.1"/>
    <property type="molecule type" value="Genomic_DNA"/>
</dbReference>
<evidence type="ECO:0000313" key="2">
    <source>
        <dbReference type="EMBL" id="QJI02676.1"/>
    </source>
</evidence>
<accession>A0A6M3LEI5</accession>
<organism evidence="1">
    <name type="scientific">viral metagenome</name>
    <dbReference type="NCBI Taxonomy" id="1070528"/>
    <lineage>
        <taxon>unclassified sequences</taxon>
        <taxon>metagenomes</taxon>
        <taxon>organismal metagenomes</taxon>
    </lineage>
</organism>
<reference evidence="1" key="1">
    <citation type="submission" date="2020-03" db="EMBL/GenBank/DDBJ databases">
        <title>The deep terrestrial virosphere.</title>
        <authorList>
            <person name="Holmfeldt K."/>
            <person name="Nilsson E."/>
            <person name="Simone D."/>
            <person name="Lopez-Fernandez M."/>
            <person name="Wu X."/>
            <person name="de Brujin I."/>
            <person name="Lundin D."/>
            <person name="Andersson A."/>
            <person name="Bertilsson S."/>
            <person name="Dopson M."/>
        </authorList>
    </citation>
    <scope>NUCLEOTIDE SEQUENCE</scope>
    <source>
        <strain evidence="1">MM415B04323</strain>
        <strain evidence="2">TM448B03525</strain>
    </source>
</reference>
<dbReference type="EMBL" id="MT145021">
    <property type="protein sequence ID" value="QJI02676.1"/>
    <property type="molecule type" value="Genomic_DNA"/>
</dbReference>
<gene>
    <name evidence="1" type="ORF">MM415B04323_0006</name>
    <name evidence="2" type="ORF">TM448B03525_0009</name>
</gene>
<name>A0A6M3LEI5_9ZZZZ</name>
<sequence length="64" mass="7017">MNLDISIKIDGKDKGGLMGVSLEDIQQKAVIVKKAKKKKKRKTALMKAVESSIPAKSKYTTEVV</sequence>
<proteinExistence type="predicted"/>